<protein>
    <recommendedName>
        <fullName evidence="1">BTB domain-containing protein</fullName>
    </recommendedName>
</protein>
<accession>A0AAN8I120</accession>
<dbReference type="Gene3D" id="3.30.710.10">
    <property type="entry name" value="Potassium Channel Kv1.1, Chain A"/>
    <property type="match status" value="1"/>
</dbReference>
<proteinExistence type="predicted"/>
<dbReference type="AlphaFoldDB" id="A0AAN8I120"/>
<comment type="caution">
    <text evidence="2">The sequence shown here is derived from an EMBL/GenBank/DDBJ whole genome shotgun (WGS) entry which is preliminary data.</text>
</comment>
<evidence type="ECO:0000313" key="2">
    <source>
        <dbReference type="EMBL" id="KAK5947822.1"/>
    </source>
</evidence>
<dbReference type="EMBL" id="JAKLMC020000065">
    <property type="protein sequence ID" value="KAK5947822.1"/>
    <property type="molecule type" value="Genomic_DNA"/>
</dbReference>
<keyword evidence="3" id="KW-1185">Reference proteome</keyword>
<evidence type="ECO:0000259" key="1">
    <source>
        <dbReference type="Pfam" id="PF00651"/>
    </source>
</evidence>
<name>A0AAN8I120_9EURO</name>
<sequence>MALDAEIFTFDPQGDVILLLDVPHRRNDVINNNVEASVEHDPVQNAESDNIPTYPVPGLPLEDDLPNGNWVGDVPQEEVAQGEEVAQEEEVAQGVITQEDVRQDDAVQSKMNSVTRYAQVNEATRRIKLRVSSRHLVLASSVFNHMISAQQQGSHIRRSEEEIPLEGDDFDALQILLNIVHGFHKKVPRTVKRDMLCEVLRLVDKYEFHEVADLFTEMWFKSLKAALPQGPSKHLATWIYICCELKQTAHFESLTKIAILETTCVFPAAQEARVPHWISVSRFQ</sequence>
<organism evidence="2 3">
    <name type="scientific">Knufia fluminis</name>
    <dbReference type="NCBI Taxonomy" id="191047"/>
    <lineage>
        <taxon>Eukaryota</taxon>
        <taxon>Fungi</taxon>
        <taxon>Dikarya</taxon>
        <taxon>Ascomycota</taxon>
        <taxon>Pezizomycotina</taxon>
        <taxon>Eurotiomycetes</taxon>
        <taxon>Chaetothyriomycetidae</taxon>
        <taxon>Chaetothyriales</taxon>
        <taxon>Trichomeriaceae</taxon>
        <taxon>Knufia</taxon>
    </lineage>
</organism>
<feature type="domain" description="BTB" evidence="1">
    <location>
        <begin position="128"/>
        <end position="218"/>
    </location>
</feature>
<dbReference type="InterPro" id="IPR000210">
    <property type="entry name" value="BTB/POZ_dom"/>
</dbReference>
<reference evidence="2 3" key="1">
    <citation type="submission" date="2022-12" db="EMBL/GenBank/DDBJ databases">
        <title>Genomic features and morphological characterization of a novel Knufia sp. strain isolated from spacecraft assembly facility.</title>
        <authorList>
            <person name="Teixeira M."/>
            <person name="Chander A.M."/>
            <person name="Stajich J.E."/>
            <person name="Venkateswaran K."/>
        </authorList>
    </citation>
    <scope>NUCLEOTIDE SEQUENCE [LARGE SCALE GENOMIC DNA]</scope>
    <source>
        <strain evidence="2 3">FJI-L2-BK-P2</strain>
    </source>
</reference>
<dbReference type="Pfam" id="PF00651">
    <property type="entry name" value="BTB"/>
    <property type="match status" value="1"/>
</dbReference>
<gene>
    <name evidence="2" type="ORF">OHC33_011163</name>
</gene>
<dbReference type="InterPro" id="IPR011333">
    <property type="entry name" value="SKP1/BTB/POZ_sf"/>
</dbReference>
<dbReference type="Proteomes" id="UP001316803">
    <property type="component" value="Unassembled WGS sequence"/>
</dbReference>
<evidence type="ECO:0000313" key="3">
    <source>
        <dbReference type="Proteomes" id="UP001316803"/>
    </source>
</evidence>